<organism evidence="2 3">
    <name type="scientific">Corynebacterium suranareeae</name>
    <dbReference type="NCBI Taxonomy" id="2506452"/>
    <lineage>
        <taxon>Bacteria</taxon>
        <taxon>Bacillati</taxon>
        <taxon>Actinomycetota</taxon>
        <taxon>Actinomycetes</taxon>
        <taxon>Mycobacteriales</taxon>
        <taxon>Corynebacteriaceae</taxon>
        <taxon>Corynebacterium</taxon>
    </lineage>
</organism>
<dbReference type="Proteomes" id="UP000218244">
    <property type="component" value="Chromosome"/>
</dbReference>
<feature type="coiled-coil region" evidence="1">
    <location>
        <begin position="63"/>
        <end position="94"/>
    </location>
</feature>
<proteinExistence type="predicted"/>
<sequence length="134" mass="15383">MNTFTAKVERDENWWIAQLEEDPGVMTQTRRLDQIADAIRDALILFPELTNAPEEAVVHLNVVGDAEEEAQATRAELQRLRKAEKEQLQKVVELAHQLSDSGYNYRDIAYLLDITYGRVGQLLKKKQAKFRQGT</sequence>
<dbReference type="AlphaFoldDB" id="A0A160PRG7"/>
<dbReference type="SUPFAM" id="SSF88659">
    <property type="entry name" value="Sigma3 and sigma4 domains of RNA polymerase sigma factors"/>
    <property type="match status" value="1"/>
</dbReference>
<dbReference type="EMBL" id="AP017369">
    <property type="protein sequence ID" value="BAU95411.1"/>
    <property type="molecule type" value="Genomic_DNA"/>
</dbReference>
<dbReference type="KEGG" id="csur:N24_1149"/>
<reference evidence="2 3" key="1">
    <citation type="submission" date="2016-02" db="EMBL/GenBank/DDBJ databases">
        <title>Corynebacterium glutamicum N24 whole genome sequencing project.</title>
        <authorList>
            <person name="Matsutani M."/>
            <person name="Nangtapong N."/>
            <person name="Yakushi T."/>
            <person name="Matsushita K."/>
        </authorList>
    </citation>
    <scope>NUCLEOTIDE SEQUENCE [LARGE SCALE GENOMIC DNA]</scope>
    <source>
        <strain evidence="2 3">N24</strain>
    </source>
</reference>
<keyword evidence="1" id="KW-0175">Coiled coil</keyword>
<evidence type="ECO:0000313" key="3">
    <source>
        <dbReference type="Proteomes" id="UP000218244"/>
    </source>
</evidence>
<name>A0A160PRG7_9CORY</name>
<protein>
    <submittedName>
        <fullName evidence="2">Uncharacterized protein</fullName>
    </submittedName>
</protein>
<accession>A0A160PRG7</accession>
<keyword evidence="3" id="KW-1185">Reference proteome</keyword>
<gene>
    <name evidence="2" type="ORF">N24_1149</name>
</gene>
<evidence type="ECO:0000313" key="2">
    <source>
        <dbReference type="EMBL" id="BAU95411.1"/>
    </source>
</evidence>
<evidence type="ECO:0000256" key="1">
    <source>
        <dbReference type="SAM" id="Coils"/>
    </source>
</evidence>
<dbReference type="InterPro" id="IPR013324">
    <property type="entry name" value="RNA_pol_sigma_r3/r4-like"/>
</dbReference>
<dbReference type="RefSeq" id="WP_096455163.1">
    <property type="nucleotide sequence ID" value="NZ_AP017369.1"/>
</dbReference>